<proteinExistence type="predicted"/>
<evidence type="ECO:0000313" key="7">
    <source>
        <dbReference type="Proteomes" id="UP000056732"/>
    </source>
</evidence>
<evidence type="ECO:0000256" key="1">
    <source>
        <dbReference type="ARBA" id="ARBA00023015"/>
    </source>
</evidence>
<protein>
    <recommendedName>
        <fullName evidence="8">IclR family transcriptional regulator</fullName>
    </recommendedName>
</protein>
<dbReference type="GO" id="GO:0003677">
    <property type="term" value="F:DNA binding"/>
    <property type="evidence" value="ECO:0007669"/>
    <property type="project" value="UniProtKB-KW"/>
</dbReference>
<dbReference type="InterPro" id="IPR036388">
    <property type="entry name" value="WH-like_DNA-bd_sf"/>
</dbReference>
<evidence type="ECO:0000313" key="6">
    <source>
        <dbReference type="EMBL" id="KVT54131.1"/>
    </source>
</evidence>
<dbReference type="PROSITE" id="PS51077">
    <property type="entry name" value="HTH_ICLR"/>
    <property type="match status" value="1"/>
</dbReference>
<dbReference type="InterPro" id="IPR050707">
    <property type="entry name" value="HTH_MetabolicPath_Reg"/>
</dbReference>
<gene>
    <name evidence="6" type="ORF">WK53_04505</name>
</gene>
<dbReference type="Pfam" id="PF09339">
    <property type="entry name" value="HTH_IclR"/>
    <property type="match status" value="1"/>
</dbReference>
<dbReference type="InterPro" id="IPR036390">
    <property type="entry name" value="WH_DNA-bd_sf"/>
</dbReference>
<feature type="domain" description="IclR-ED" evidence="5">
    <location>
        <begin position="66"/>
        <end position="256"/>
    </location>
</feature>
<dbReference type="PANTHER" id="PTHR30136">
    <property type="entry name" value="HELIX-TURN-HELIX TRANSCRIPTIONAL REGULATOR, ICLR FAMILY"/>
    <property type="match status" value="1"/>
</dbReference>
<reference evidence="6 7" key="1">
    <citation type="submission" date="2015-11" db="EMBL/GenBank/DDBJ databases">
        <title>Expanding the genomic diversity of Burkholderia species for the development of highly accurate diagnostics.</title>
        <authorList>
            <person name="Sahl J."/>
            <person name="Keim P."/>
            <person name="Wagner D."/>
        </authorList>
    </citation>
    <scope>NUCLEOTIDE SEQUENCE [LARGE SCALE GENOMIC DNA]</scope>
    <source>
        <strain evidence="6 7">MSMB1137WGS</strain>
    </source>
</reference>
<dbReference type="SUPFAM" id="SSF46785">
    <property type="entry name" value="Winged helix' DNA-binding domain"/>
    <property type="match status" value="1"/>
</dbReference>
<dbReference type="SUPFAM" id="SSF55781">
    <property type="entry name" value="GAF domain-like"/>
    <property type="match status" value="1"/>
</dbReference>
<dbReference type="InterPro" id="IPR029016">
    <property type="entry name" value="GAF-like_dom_sf"/>
</dbReference>
<dbReference type="SMART" id="SM00346">
    <property type="entry name" value="HTH_ICLR"/>
    <property type="match status" value="1"/>
</dbReference>
<dbReference type="Pfam" id="PF01614">
    <property type="entry name" value="IclR_C"/>
    <property type="match status" value="1"/>
</dbReference>
<name>A0AAW3NEU8_9BURK</name>
<comment type="caution">
    <text evidence="6">The sequence shown here is derived from an EMBL/GenBank/DDBJ whole genome shotgun (WGS) entry which is preliminary data.</text>
</comment>
<evidence type="ECO:0008006" key="8">
    <source>
        <dbReference type="Google" id="ProtNLM"/>
    </source>
</evidence>
<dbReference type="Gene3D" id="3.30.450.40">
    <property type="match status" value="1"/>
</dbReference>
<dbReference type="InterPro" id="IPR005471">
    <property type="entry name" value="Tscrpt_reg_IclR_N"/>
</dbReference>
<dbReference type="Proteomes" id="UP000056732">
    <property type="component" value="Unassembled WGS sequence"/>
</dbReference>
<sequence>MKPIASLRRGLDVLRAIDGACAASFSELRARTELPNATLARVLKTLLEAGWIRHHAESGRYTLAPEATATPPSAAWHARLSELASAPRATLQRVVPWPTDLGVRDGAAMLSVDGPYAHNGISANFRVLGSRPSMLRSSLGRCYLSFCPDAEREEIISILRHSRDEADRAGLHPDELTRMIARVRQQGYATRNASHTSQDSPERFGALAVPILHHGHAIACICVVWILPIACEQQIVATCLAPLQRAARAIGETVRQTDLDPLFDTMRTQARRTAR</sequence>
<dbReference type="InterPro" id="IPR014757">
    <property type="entry name" value="Tscrpt_reg_IclR_C"/>
</dbReference>
<evidence type="ECO:0000259" key="4">
    <source>
        <dbReference type="PROSITE" id="PS51077"/>
    </source>
</evidence>
<dbReference type="PANTHER" id="PTHR30136:SF23">
    <property type="entry name" value="DNA-BINDING TRANSCRIPTIONAL ACTIVATOR MHPR"/>
    <property type="match status" value="1"/>
</dbReference>
<keyword evidence="3" id="KW-0804">Transcription</keyword>
<evidence type="ECO:0000259" key="5">
    <source>
        <dbReference type="PROSITE" id="PS51078"/>
    </source>
</evidence>
<keyword evidence="1" id="KW-0805">Transcription regulation</keyword>
<feature type="domain" description="HTH iclR-type" evidence="4">
    <location>
        <begin position="4"/>
        <end position="65"/>
    </location>
</feature>
<dbReference type="PROSITE" id="PS51078">
    <property type="entry name" value="ICLR_ED"/>
    <property type="match status" value="1"/>
</dbReference>
<dbReference type="GO" id="GO:0003700">
    <property type="term" value="F:DNA-binding transcription factor activity"/>
    <property type="evidence" value="ECO:0007669"/>
    <property type="project" value="TreeGrafter"/>
</dbReference>
<dbReference type="AlphaFoldDB" id="A0AAW3NEU8"/>
<accession>A0AAW3NEU8</accession>
<evidence type="ECO:0000256" key="2">
    <source>
        <dbReference type="ARBA" id="ARBA00023125"/>
    </source>
</evidence>
<evidence type="ECO:0000256" key="3">
    <source>
        <dbReference type="ARBA" id="ARBA00023163"/>
    </source>
</evidence>
<dbReference type="Gene3D" id="1.10.10.10">
    <property type="entry name" value="Winged helix-like DNA-binding domain superfamily/Winged helix DNA-binding domain"/>
    <property type="match status" value="1"/>
</dbReference>
<organism evidence="6 7">
    <name type="scientific">Burkholderia ubonensis</name>
    <dbReference type="NCBI Taxonomy" id="101571"/>
    <lineage>
        <taxon>Bacteria</taxon>
        <taxon>Pseudomonadati</taxon>
        <taxon>Pseudomonadota</taxon>
        <taxon>Betaproteobacteria</taxon>
        <taxon>Burkholderiales</taxon>
        <taxon>Burkholderiaceae</taxon>
        <taxon>Burkholderia</taxon>
        <taxon>Burkholderia cepacia complex</taxon>
    </lineage>
</organism>
<dbReference type="GO" id="GO:0045892">
    <property type="term" value="P:negative regulation of DNA-templated transcription"/>
    <property type="evidence" value="ECO:0007669"/>
    <property type="project" value="TreeGrafter"/>
</dbReference>
<dbReference type="EMBL" id="LPDO01000067">
    <property type="protein sequence ID" value="KVT54131.1"/>
    <property type="molecule type" value="Genomic_DNA"/>
</dbReference>
<keyword evidence="2" id="KW-0238">DNA-binding</keyword>